<dbReference type="SMART" id="SM00355">
    <property type="entry name" value="ZnF_C2H2"/>
    <property type="match status" value="6"/>
</dbReference>
<feature type="compositionally biased region" description="Polar residues" evidence="2">
    <location>
        <begin position="399"/>
        <end position="410"/>
    </location>
</feature>
<evidence type="ECO:0000256" key="2">
    <source>
        <dbReference type="SAM" id="MobiDB-lite"/>
    </source>
</evidence>
<dbReference type="PROSITE" id="PS00028">
    <property type="entry name" value="ZINC_FINGER_C2H2_1"/>
    <property type="match status" value="2"/>
</dbReference>
<feature type="region of interest" description="Disordered" evidence="2">
    <location>
        <begin position="285"/>
        <end position="313"/>
    </location>
</feature>
<dbReference type="Pfam" id="PF00078">
    <property type="entry name" value="RVT_1"/>
    <property type="match status" value="1"/>
</dbReference>
<accession>A0A8X6UI38</accession>
<name>A0A8X6UI38_NEPPI</name>
<dbReference type="PANTHER" id="PTHR19446">
    <property type="entry name" value="REVERSE TRANSCRIPTASES"/>
    <property type="match status" value="1"/>
</dbReference>
<evidence type="ECO:0000256" key="1">
    <source>
        <dbReference type="PROSITE-ProRule" id="PRU00042"/>
    </source>
</evidence>
<dbReference type="InterPro" id="IPR000477">
    <property type="entry name" value="RT_dom"/>
</dbReference>
<keyword evidence="1" id="KW-0479">Metal-binding</keyword>
<evidence type="ECO:0000259" key="3">
    <source>
        <dbReference type="PROSITE" id="PS50157"/>
    </source>
</evidence>
<keyword evidence="1" id="KW-0863">Zinc-finger</keyword>
<dbReference type="Proteomes" id="UP000887013">
    <property type="component" value="Unassembled WGS sequence"/>
</dbReference>
<dbReference type="InterPro" id="IPR043502">
    <property type="entry name" value="DNA/RNA_pol_sf"/>
</dbReference>
<gene>
    <name evidence="4" type="ORF">NPIL_685281</name>
</gene>
<organism evidence="4 5">
    <name type="scientific">Nephila pilipes</name>
    <name type="common">Giant wood spider</name>
    <name type="synonym">Nephila maculata</name>
    <dbReference type="NCBI Taxonomy" id="299642"/>
    <lineage>
        <taxon>Eukaryota</taxon>
        <taxon>Metazoa</taxon>
        <taxon>Ecdysozoa</taxon>
        <taxon>Arthropoda</taxon>
        <taxon>Chelicerata</taxon>
        <taxon>Arachnida</taxon>
        <taxon>Araneae</taxon>
        <taxon>Araneomorphae</taxon>
        <taxon>Entelegynae</taxon>
        <taxon>Araneoidea</taxon>
        <taxon>Nephilidae</taxon>
        <taxon>Nephila</taxon>
    </lineage>
</organism>
<feature type="compositionally biased region" description="Low complexity" evidence="2">
    <location>
        <begin position="103"/>
        <end position="120"/>
    </location>
</feature>
<comment type="caution">
    <text evidence="4">The sequence shown here is derived from an EMBL/GenBank/DDBJ whole genome shotgun (WGS) entry which is preliminary data.</text>
</comment>
<keyword evidence="1" id="KW-0862">Zinc</keyword>
<evidence type="ECO:0000313" key="5">
    <source>
        <dbReference type="Proteomes" id="UP000887013"/>
    </source>
</evidence>
<feature type="region of interest" description="Disordered" evidence="2">
    <location>
        <begin position="85"/>
        <end position="148"/>
    </location>
</feature>
<feature type="region of interest" description="Disordered" evidence="2">
    <location>
        <begin position="544"/>
        <end position="570"/>
    </location>
</feature>
<proteinExistence type="predicted"/>
<feature type="non-terminal residue" evidence="4">
    <location>
        <position position="1"/>
    </location>
</feature>
<feature type="compositionally biased region" description="Polar residues" evidence="2">
    <location>
        <begin position="551"/>
        <end position="570"/>
    </location>
</feature>
<reference evidence="4" key="1">
    <citation type="submission" date="2020-08" db="EMBL/GenBank/DDBJ databases">
        <title>Multicomponent nature underlies the extraordinary mechanical properties of spider dragline silk.</title>
        <authorList>
            <person name="Kono N."/>
            <person name="Nakamura H."/>
            <person name="Mori M."/>
            <person name="Yoshida Y."/>
            <person name="Ohtoshi R."/>
            <person name="Malay A.D."/>
            <person name="Moran D.A.P."/>
            <person name="Tomita M."/>
            <person name="Numata K."/>
            <person name="Arakawa K."/>
        </authorList>
    </citation>
    <scope>NUCLEOTIDE SEQUENCE</scope>
</reference>
<protein>
    <submittedName>
        <fullName evidence="4">Transposon TX1 uncharacterized 149 kDa protein</fullName>
    </submittedName>
</protein>
<keyword evidence="5" id="KW-1185">Reference proteome</keyword>
<feature type="compositionally biased region" description="Low complexity" evidence="2">
    <location>
        <begin position="996"/>
        <end position="1012"/>
    </location>
</feature>
<dbReference type="EMBL" id="BMAW01031761">
    <property type="protein sequence ID" value="GFU22652.1"/>
    <property type="molecule type" value="Genomic_DNA"/>
</dbReference>
<feature type="region of interest" description="Disordered" evidence="2">
    <location>
        <begin position="397"/>
        <end position="426"/>
    </location>
</feature>
<dbReference type="InterPro" id="IPR013087">
    <property type="entry name" value="Znf_C2H2_type"/>
</dbReference>
<evidence type="ECO:0000313" key="4">
    <source>
        <dbReference type="EMBL" id="GFU22652.1"/>
    </source>
</evidence>
<dbReference type="PROSITE" id="PS50157">
    <property type="entry name" value="ZINC_FINGER_C2H2_2"/>
    <property type="match status" value="1"/>
</dbReference>
<feature type="compositionally biased region" description="Low complexity" evidence="2">
    <location>
        <begin position="303"/>
        <end position="313"/>
    </location>
</feature>
<feature type="compositionally biased region" description="Polar residues" evidence="2">
    <location>
        <begin position="91"/>
        <end position="102"/>
    </location>
</feature>
<dbReference type="SUPFAM" id="SSF56672">
    <property type="entry name" value="DNA/RNA polymerases"/>
    <property type="match status" value="1"/>
</dbReference>
<sequence>KAAQLKQCKICPSSFPTLQRLKKHVLNHKPNTKRRKALEAIDSLIQDKSTPSTTCSKSKEDVAPTSLFTKFKKVFPELFSDAVESMEKASPQESISLNPQEENPSPNSLNKNNLPNTTKSVPENRETSSSLPESTETHAKSANNDITISNSPPEEIIACIKELLDSITHINAKSCNVLPATSSLLELQEDLLLNTSSSSEDSVINASTPIPNIPNSQPHLSYKFNSNNSLVQEQLSSPIIIQANILNPASVKNITSSSSCLKKEKEKDISILDLILTNSQESLDGELNNNLSPPPKPVSSPANNNSGHKNNSRNKFLSAAKEGLCMICSKTIILEDLLQHLYQHKPCPLRAKCLEGFRSCFPPNKIPTKKSSSSNKPQEITPIEVTFREKFPELPIFKKQNSPNNSSSDESVLLEKMDSPPTGPPPISPFKKALYSRVVKKGLFHCQFCEKAYVSETRAIQHKKEVHGISPHKTVTSIFPDCPPEMCRVCCKGPAPYSTIADHYKFVHNLAISTTSSTGTISSIVIPSNNFVSTTKRHARNFITKLPPSENPKSNQYSQSTLKNPPASNSIKSQVYSNLKIVARPELRGAGPSKIVSMPTTAICKKSSPSPIVHPQISVQAEVHHRNNSQIPQNNSPRKCTLCPFIAIKQIGLRLHYFKNHGLRKIPSGITNPQNILQQNHDKQTNSPLPGTITQVNYAIPAPSKIVHHKTRINQTKNCSSIKKPSLTSPEIATQIYTANPTPPGAQVSNEPPNPMISLLPIVPFVSMQNSILQYSFPLQTRLQCPIEGCNASFGTKSLFTTNSSIKKHLNVFHNQKPSKVKYHCSICNSTIAKNPAKHSCLVDNLILPPPAIDGDHWVCHICECFSANTQLAKKNHLDAHNRETIKNNSSHLIIPTASKLKKKLKSKRIQELSEGPPGNLPLAPPLSEVNHNNLPISEEIEHIQKIDVEHNSILSSFAEPLDALFELGDMENTQLIFENLLKDLTSVIENHFHLSPSPNNNNKPSATTSKNNRTDSQNAQLIQKQYRWNRKKCVRNIVNPSTSFCPINKECIKAHFSNIWAPPPQTYQFPSCSPPSLPQVIDIITPESAAACLRRCENSAPGPDKISYQHWKTIDPNCTIISKIFNICLKLNNIPSPWKDSNCILIPKKGDLSTIENWRPITLSNSIYKLFTKCLAYKLQDWCGTYEVLSPCQKGFTPFDGVVEHNFVIGQHLEAARRSHTEAFLVWLDIANAFGSIPHNIIFEAMSSVGIDSDFILLIKNIYNNSSTKIITNNGLTDPMPLSCGVKQGCPLITDTSMRGGWMNLGPPSLPMTHESVINSVLFEYFK</sequence>
<feature type="domain" description="C2H2-type" evidence="3">
    <location>
        <begin position="444"/>
        <end position="467"/>
    </location>
</feature>
<dbReference type="GO" id="GO:0008270">
    <property type="term" value="F:zinc ion binding"/>
    <property type="evidence" value="ECO:0007669"/>
    <property type="project" value="UniProtKB-KW"/>
</dbReference>
<dbReference type="GO" id="GO:0071897">
    <property type="term" value="P:DNA biosynthetic process"/>
    <property type="evidence" value="ECO:0007669"/>
    <property type="project" value="UniProtKB-ARBA"/>
</dbReference>
<feature type="region of interest" description="Disordered" evidence="2">
    <location>
        <begin position="993"/>
        <end position="1019"/>
    </location>
</feature>